<dbReference type="InterPro" id="IPR013983">
    <property type="entry name" value="Ald_Fedxn_OxRdtase_N"/>
</dbReference>
<keyword evidence="7" id="KW-0411">Iron-sulfur</keyword>
<evidence type="ECO:0000256" key="4">
    <source>
        <dbReference type="ARBA" id="ARBA00022723"/>
    </source>
</evidence>
<dbReference type="Gene3D" id="3.60.9.10">
    <property type="entry name" value="Aldehyde ferredoxin oxidoreductase, N-terminal domain"/>
    <property type="match status" value="1"/>
</dbReference>
<dbReference type="GO" id="GO:0051539">
    <property type="term" value="F:4 iron, 4 sulfur cluster binding"/>
    <property type="evidence" value="ECO:0007669"/>
    <property type="project" value="UniProtKB-KW"/>
</dbReference>
<keyword evidence="3" id="KW-0004">4Fe-4S</keyword>
<gene>
    <name evidence="10" type="ORF">ENP55_06440</name>
</gene>
<evidence type="ECO:0000313" key="10">
    <source>
        <dbReference type="EMBL" id="HEF87892.1"/>
    </source>
</evidence>
<dbReference type="Pfam" id="PF02730">
    <property type="entry name" value="AFOR_N"/>
    <property type="match status" value="1"/>
</dbReference>
<dbReference type="Pfam" id="PF01314">
    <property type="entry name" value="AFOR_C"/>
    <property type="match status" value="1"/>
</dbReference>
<dbReference type="AlphaFoldDB" id="A0A7C2BL25"/>
<name>A0A7C2BL25_9CREN</name>
<evidence type="ECO:0000256" key="2">
    <source>
        <dbReference type="ARBA" id="ARBA00011032"/>
    </source>
</evidence>
<evidence type="ECO:0000256" key="7">
    <source>
        <dbReference type="ARBA" id="ARBA00023014"/>
    </source>
</evidence>
<organism evidence="10">
    <name type="scientific">Thermosphaera aggregans</name>
    <dbReference type="NCBI Taxonomy" id="54254"/>
    <lineage>
        <taxon>Archaea</taxon>
        <taxon>Thermoproteota</taxon>
        <taxon>Thermoprotei</taxon>
        <taxon>Desulfurococcales</taxon>
        <taxon>Desulfurococcaceae</taxon>
        <taxon>Thermosphaera</taxon>
    </lineage>
</organism>
<dbReference type="Gene3D" id="1.10.599.10">
    <property type="entry name" value="Aldehyde Ferredoxin Oxidoreductase Protein, subunit A, domain 3"/>
    <property type="match status" value="1"/>
</dbReference>
<comment type="cofactor">
    <cofactor evidence="8">
        <name>tungstopterin</name>
        <dbReference type="ChEBI" id="CHEBI:30402"/>
    </cofactor>
</comment>
<dbReference type="InterPro" id="IPR036021">
    <property type="entry name" value="Tungsten_al_ferr_oxy-like_C"/>
</dbReference>
<accession>A0A7C2BL25</accession>
<protein>
    <submittedName>
        <fullName evidence="10">Aldehyde ferredoxin oxidoreductase</fullName>
    </submittedName>
</protein>
<sequence>MKGWWGKILHVDLTSKKTREISLDAKIYAEYIGGRGLAARLLWDLVPQGADPLSPYNALVFANGPLSGLPLPSSGKIQVASKSPLTNGYGDGNLGSMASYHLKRAGYDAVVVTGASKNPVYIYVENNRVEILPAEDLWGKDTFETEDAIVRRHGRNVGVLLIGPAGENLVRYATIVSQKGRSGGRPGVGAVMGSKRLKALVIKGTLEPPVASPEELRKLSEEAYKSITQSDNYDFWVRQGTMSTIVWSNQNSVLPTMNFREGVWELYETISGDLMEKLKVERRGCPYCNMQCGNVVNDEVGEKSELDYENVAMLGSNILLSDLKRVAEINKLADMMGVDTISLGSSIGFAMEASEKGLIREKIEWGDYRAIRELTIDTSYRRGLGAFLAEGVMRMSRGLGKEAAEFAMHVKGLEISAYNCHTAPGMALAYGTSSIGAHHKDAWIISYEVRTDRFSYSSEKVERLVFLQNIRGGMFESLTTCRLPWVEVGLNLDYYPKLLTAVTGISWSFDDIHTVAQRIYSLIRAFWIREHSGWDRMMDYPPARWFKHALTKGPFAGAKLDLVKYGEMLNHYYKMRGWDENGIPLKSTLEKLNLSFTIPVLENFVELK</sequence>
<dbReference type="PANTHER" id="PTHR30038:SF5">
    <property type="entry name" value="ALDEHYDE FERREDOXIN OXIDOREDUCTASE"/>
    <property type="match status" value="1"/>
</dbReference>
<reference evidence="10" key="1">
    <citation type="journal article" date="2020" name="mSystems">
        <title>Genome- and Community-Level Interaction Insights into Carbon Utilization and Element Cycling Functions of Hydrothermarchaeota in Hydrothermal Sediment.</title>
        <authorList>
            <person name="Zhou Z."/>
            <person name="Liu Y."/>
            <person name="Xu W."/>
            <person name="Pan J."/>
            <person name="Luo Z.H."/>
            <person name="Li M."/>
        </authorList>
    </citation>
    <scope>NUCLEOTIDE SEQUENCE [LARGE SCALE GENOMIC DNA]</scope>
    <source>
        <strain evidence="10">SpSt-23</strain>
    </source>
</reference>
<feature type="domain" description="Aldehyde ferredoxin oxidoreductase N-terminal" evidence="9">
    <location>
        <begin position="4"/>
        <end position="206"/>
    </location>
</feature>
<dbReference type="InterPro" id="IPR051919">
    <property type="entry name" value="W-dependent_AOR"/>
</dbReference>
<keyword evidence="6" id="KW-0408">Iron</keyword>
<evidence type="ECO:0000256" key="3">
    <source>
        <dbReference type="ARBA" id="ARBA00022485"/>
    </source>
</evidence>
<evidence type="ECO:0000256" key="8">
    <source>
        <dbReference type="ARBA" id="ARBA00049934"/>
    </source>
</evidence>
<evidence type="ECO:0000256" key="6">
    <source>
        <dbReference type="ARBA" id="ARBA00023004"/>
    </source>
</evidence>
<dbReference type="PANTHER" id="PTHR30038">
    <property type="entry name" value="ALDEHYDE FERREDOXIN OXIDOREDUCTASE"/>
    <property type="match status" value="1"/>
</dbReference>
<dbReference type="GO" id="GO:0009055">
    <property type="term" value="F:electron transfer activity"/>
    <property type="evidence" value="ECO:0007669"/>
    <property type="project" value="InterPro"/>
</dbReference>
<dbReference type="EMBL" id="DSJT01000035">
    <property type="protein sequence ID" value="HEF87892.1"/>
    <property type="molecule type" value="Genomic_DNA"/>
</dbReference>
<dbReference type="InterPro" id="IPR013985">
    <property type="entry name" value="Ald_Fedxn_OxRdtase_dom3"/>
</dbReference>
<comment type="similarity">
    <text evidence="2">Belongs to the AOR/FOR family.</text>
</comment>
<dbReference type="InterPro" id="IPR001203">
    <property type="entry name" value="OxRdtase_Ald_Fedxn_C"/>
</dbReference>
<proteinExistence type="inferred from homology"/>
<keyword evidence="5" id="KW-0560">Oxidoreductase</keyword>
<evidence type="ECO:0000256" key="1">
    <source>
        <dbReference type="ARBA" id="ARBA00001966"/>
    </source>
</evidence>
<dbReference type="SMART" id="SM00790">
    <property type="entry name" value="AFOR_N"/>
    <property type="match status" value="1"/>
</dbReference>
<dbReference type="GO" id="GO:0016625">
    <property type="term" value="F:oxidoreductase activity, acting on the aldehyde or oxo group of donors, iron-sulfur protein as acceptor"/>
    <property type="evidence" value="ECO:0007669"/>
    <property type="project" value="InterPro"/>
</dbReference>
<comment type="caution">
    <text evidence="10">The sequence shown here is derived from an EMBL/GenBank/DDBJ whole genome shotgun (WGS) entry which is preliminary data.</text>
</comment>
<evidence type="ECO:0000256" key="5">
    <source>
        <dbReference type="ARBA" id="ARBA00023002"/>
    </source>
</evidence>
<dbReference type="InterPro" id="IPR036503">
    <property type="entry name" value="Ald_Fedxn_OxRdtase_N_sf"/>
</dbReference>
<dbReference type="GO" id="GO:0046872">
    <property type="term" value="F:metal ion binding"/>
    <property type="evidence" value="ECO:0007669"/>
    <property type="project" value="UniProtKB-KW"/>
</dbReference>
<keyword evidence="4" id="KW-0479">Metal-binding</keyword>
<dbReference type="SUPFAM" id="SSF48310">
    <property type="entry name" value="Aldehyde ferredoxin oxidoreductase, C-terminal domains"/>
    <property type="match status" value="1"/>
</dbReference>
<evidence type="ECO:0000259" key="9">
    <source>
        <dbReference type="SMART" id="SM00790"/>
    </source>
</evidence>
<dbReference type="SUPFAM" id="SSF56228">
    <property type="entry name" value="Aldehyde ferredoxin oxidoreductase, N-terminal domain"/>
    <property type="match status" value="1"/>
</dbReference>
<dbReference type="Gene3D" id="1.10.569.10">
    <property type="entry name" value="Aldehyde Ferredoxin Oxidoreductase Protein, subunit A, domain 2"/>
    <property type="match status" value="1"/>
</dbReference>
<comment type="cofactor">
    <cofactor evidence="1">
        <name>[4Fe-4S] cluster</name>
        <dbReference type="ChEBI" id="CHEBI:49883"/>
    </cofactor>
</comment>
<dbReference type="InterPro" id="IPR013984">
    <property type="entry name" value="Ald_Fedxn_OxRdtase_dom2"/>
</dbReference>